<evidence type="ECO:0008006" key="3">
    <source>
        <dbReference type="Google" id="ProtNLM"/>
    </source>
</evidence>
<protein>
    <recommendedName>
        <fullName evidence="3">Transglutaminase-like domain-containing protein</fullName>
    </recommendedName>
</protein>
<reference evidence="1 2" key="1">
    <citation type="submission" date="2019-04" db="EMBL/GenBank/DDBJ databases">
        <title>Genome sequencing of Clostridium botulinum Groups I-IV and Clostridium butyricum.</title>
        <authorList>
            <person name="Brunt J."/>
            <person name="Van Vliet A.H.M."/>
            <person name="Stringer S.C."/>
            <person name="Carter A.T."/>
            <person name="Peck M.W."/>
        </authorList>
    </citation>
    <scope>NUCLEOTIDE SEQUENCE [LARGE SCALE GENOMIC DNA]</scope>
    <source>
        <strain evidence="1 2">1605</strain>
    </source>
</reference>
<dbReference type="Proteomes" id="UP000476820">
    <property type="component" value="Unassembled WGS sequence"/>
</dbReference>
<gene>
    <name evidence="1" type="ORF">FC774_07125</name>
</gene>
<comment type="caution">
    <text evidence="1">The sequence shown here is derived from an EMBL/GenBank/DDBJ whole genome shotgun (WGS) entry which is preliminary data.</text>
</comment>
<evidence type="ECO:0000313" key="1">
    <source>
        <dbReference type="EMBL" id="NFF87645.1"/>
    </source>
</evidence>
<dbReference type="RefSeq" id="WP_053342022.1">
    <property type="nucleotide sequence ID" value="NZ_LFPG01000004.1"/>
</dbReference>
<sequence>MKDIKQLVYQFRDAIDMAKDEGDFYKDNSFHKFPRGCCGDTSDLLAQFLLENGIQTYYVWGTYRDGSLENIQTHGWLLTDNHTIIDITGDQFKDNQNFLNYDKSVYVGMEDDFHRLFKVENRNIRENFGLDALGSFCQPRLYELYGKIIKYI</sequence>
<dbReference type="EMBL" id="SWOV01000014">
    <property type="protein sequence ID" value="NFF87645.1"/>
    <property type="molecule type" value="Genomic_DNA"/>
</dbReference>
<accession>A0A6B4QDG5</accession>
<dbReference type="AlphaFoldDB" id="A0A6B4QDG5"/>
<name>A0A6B4QDG5_CLOBO</name>
<proteinExistence type="predicted"/>
<evidence type="ECO:0000313" key="2">
    <source>
        <dbReference type="Proteomes" id="UP000476820"/>
    </source>
</evidence>
<organism evidence="1 2">
    <name type="scientific">Clostridium botulinum</name>
    <dbReference type="NCBI Taxonomy" id="1491"/>
    <lineage>
        <taxon>Bacteria</taxon>
        <taxon>Bacillati</taxon>
        <taxon>Bacillota</taxon>
        <taxon>Clostridia</taxon>
        <taxon>Eubacteriales</taxon>
        <taxon>Clostridiaceae</taxon>
        <taxon>Clostridium</taxon>
    </lineage>
</organism>
<dbReference type="OrthoDB" id="573272at2"/>